<evidence type="ECO:0000313" key="3">
    <source>
        <dbReference type="EMBL" id="MDK6900173.1"/>
    </source>
</evidence>
<evidence type="ECO:0000313" key="5">
    <source>
        <dbReference type="EMBL" id="RDY83810.1"/>
    </source>
</evidence>
<proteinExistence type="predicted"/>
<dbReference type="InterPro" id="IPR035958">
    <property type="entry name" value="SecB-like_sf"/>
</dbReference>
<sequence>MEVIREQEFVNQYHYDARNLEWEEENGTPKTNFEVTFQLANRDEAAKVTSIVAVLQFVIVRDEFVISGVISQMAHIQGRLINEPSEFSQDEVENLAAPLLEIVKRLTYEVTEIALDRPGVTLEFNS</sequence>
<dbReference type="SMR" id="A0A075MYU5"/>
<evidence type="ECO:0000313" key="4">
    <source>
        <dbReference type="EMBL" id="OCM72079.1"/>
    </source>
</evidence>
<dbReference type="Gene3D" id="3.10.420.10">
    <property type="entry name" value="SecB-like"/>
    <property type="match status" value="1"/>
</dbReference>
<dbReference type="PIRSF" id="PIRSF031568">
    <property type="entry name" value="UCP031568"/>
    <property type="match status" value="1"/>
</dbReference>
<dbReference type="EMBL" id="JASOIH010000012">
    <property type="protein sequence ID" value="MDK6900173.1"/>
    <property type="molecule type" value="Genomic_DNA"/>
</dbReference>
<dbReference type="Proteomes" id="UP000093122">
    <property type="component" value="Unassembled WGS sequence"/>
</dbReference>
<dbReference type="Pfam" id="PF06619">
    <property type="entry name" value="DUF1149"/>
    <property type="match status" value="1"/>
</dbReference>
<dbReference type="KEGG" id="sage:EN72_07475"/>
<dbReference type="EMBL" id="UHEQ01000004">
    <property type="protein sequence ID" value="SUN14524.1"/>
    <property type="molecule type" value="Genomic_DNA"/>
</dbReference>
<dbReference type="EMBL" id="MAWT01000011">
    <property type="protein sequence ID" value="OCM72079.1"/>
    <property type="molecule type" value="Genomic_DNA"/>
</dbReference>
<evidence type="ECO:0000313" key="10">
    <source>
        <dbReference type="Proteomes" id="UP000093122"/>
    </source>
</evidence>
<reference evidence="6 11" key="4">
    <citation type="submission" date="2018-06" db="EMBL/GenBank/DDBJ databases">
        <authorList>
            <consortium name="Pathogen Informatics"/>
            <person name="Doyle S."/>
        </authorList>
    </citation>
    <scope>NUCLEOTIDE SEQUENCE [LARGE SCALE GENOMIC DNA]</scope>
    <source>
        <strain evidence="6 11">NCTC8185</strain>
    </source>
</reference>
<dbReference type="RefSeq" id="WP_000452063.1">
    <property type="nucleotide sequence ID" value="NZ_AP018935.1"/>
</dbReference>
<dbReference type="KEGG" id="sags:SaSA20_1083"/>
<evidence type="ECO:0000313" key="9">
    <source>
        <dbReference type="Proteomes" id="UP000035346"/>
    </source>
</evidence>
<dbReference type="KEGG" id="sagg:EN73_06605"/>
<dbReference type="EMBL" id="LR134265">
    <property type="protein sequence ID" value="VED65027.1"/>
    <property type="molecule type" value="Genomic_DNA"/>
</dbReference>
<evidence type="ECO:0000313" key="13">
    <source>
        <dbReference type="Proteomes" id="UP000268870"/>
    </source>
</evidence>
<reference evidence="3" key="6">
    <citation type="submission" date="2023-05" db="EMBL/GenBank/DDBJ databases">
        <title>Cataloging the Phylogenetic Diversity of Human Bladder Bacteria.</title>
        <authorList>
            <person name="Du J."/>
        </authorList>
    </citation>
    <scope>NUCLEOTIDE SEQUENCE</scope>
    <source>
        <strain evidence="3">UMB8703</strain>
    </source>
</reference>
<evidence type="ECO:0000313" key="1">
    <source>
        <dbReference type="EMBL" id="KLJ28751.1"/>
    </source>
</evidence>
<evidence type="ECO:0000313" key="7">
    <source>
        <dbReference type="EMBL" id="VED65027.1"/>
    </source>
</evidence>
<evidence type="ECO:0000313" key="12">
    <source>
        <dbReference type="Proteomes" id="UP000256718"/>
    </source>
</evidence>
<reference evidence="7 13" key="5">
    <citation type="submission" date="2018-12" db="EMBL/GenBank/DDBJ databases">
        <authorList>
            <consortium name="Pathogen Informatics"/>
        </authorList>
    </citation>
    <scope>NUCLEOTIDE SEQUENCE [LARGE SCALE GENOMIC DNA]</scope>
    <source>
        <strain evidence="7 13">NCTC8184</strain>
    </source>
</reference>
<dbReference type="Proteomes" id="UP000256718">
    <property type="component" value="Unassembled WGS sequence"/>
</dbReference>
<dbReference type="Proteomes" id="UP000035174">
    <property type="component" value="Unassembled WGS sequence"/>
</dbReference>
<dbReference type="EMBL" id="QHGZ01000106">
    <property type="protein sequence ID" value="RDY83810.1"/>
    <property type="molecule type" value="Genomic_DNA"/>
</dbReference>
<name>A0A075MYU5_STRAG</name>
<dbReference type="Proteomes" id="UP001230629">
    <property type="component" value="Unassembled WGS sequence"/>
</dbReference>
<reference evidence="4 10" key="2">
    <citation type="journal article" date="2016" name="Sci. Rep.">
        <title>Serotype IV Streptococcus agalactiae ST-452 has arisen from large genomic recombination events between CC23 and the hypervirulent CC17 lineages.</title>
        <authorList>
            <person name="Campisi E."/>
            <person name="Rinaudo C.D."/>
            <person name="Donati C."/>
            <person name="Barucco M."/>
            <person name="Torricelli G."/>
            <person name="Edwards M.S."/>
            <person name="Baker C.J."/>
            <person name="Margarit I."/>
            <person name="Rosini R."/>
        </authorList>
    </citation>
    <scope>NUCLEOTIDE SEQUENCE [LARGE SCALE GENOMIC DNA]</scope>
    <source>
        <strain evidence="4 10">CZ-PW-140</strain>
    </source>
</reference>
<dbReference type="EMBL" id="LBKL01000091">
    <property type="protein sequence ID" value="KLL35810.1"/>
    <property type="molecule type" value="Genomic_DNA"/>
</dbReference>
<gene>
    <name evidence="4" type="ORF">AX245_08330</name>
    <name evidence="5" type="ORF">C4618_03915</name>
    <name evidence="7" type="ORF">NCTC8184_01066</name>
    <name evidence="6" type="ORF">NCTC8185_01812</name>
    <name evidence="3" type="ORF">QP229_09370</name>
    <name evidence="2" type="ORF">WA04_09885</name>
    <name evidence="1" type="ORF">WA45_06250</name>
</gene>
<dbReference type="SUPFAM" id="SSF54611">
    <property type="entry name" value="SecB-like"/>
    <property type="match status" value="1"/>
</dbReference>
<evidence type="ECO:0000313" key="8">
    <source>
        <dbReference type="Proteomes" id="UP000035174"/>
    </source>
</evidence>
<dbReference type="EMBL" id="LCVB01000030">
    <property type="protein sequence ID" value="KLJ28751.1"/>
    <property type="molecule type" value="Genomic_DNA"/>
</dbReference>
<reference evidence="5 12" key="3">
    <citation type="journal article" date="2018" name="Emerg. Microbes Infect.">
        <title>Phenotypic and molecular analysis of nontypeable Group B streptococci: identification of cps2a and hybrid cps2a/cps5 Group B streptococcal capsule gene clusters.</title>
        <authorList>
            <person name="Alhhazmi A."/>
            <person name="Tyrrell G.J."/>
        </authorList>
    </citation>
    <scope>NUCLEOTIDE SEQUENCE [LARGE SCALE GENOMIC DNA]</scope>
    <source>
        <strain evidence="5 12">PLGBS17</strain>
    </source>
</reference>
<dbReference type="OMA" id="FEIAVPF"/>
<protein>
    <submittedName>
        <fullName evidence="5">DUF1149 domain-containing protein</fullName>
    </submittedName>
    <submittedName>
        <fullName evidence="3">DUF1149 family protein</fullName>
    </submittedName>
    <submittedName>
        <fullName evidence="1">Transposase</fullName>
    </submittedName>
    <submittedName>
        <fullName evidence="6">Uncharacterized protein conserved in bacteria</fullName>
    </submittedName>
</protein>
<dbReference type="AlphaFoldDB" id="A0A075MYU5"/>
<accession>A0A075MYU5</accession>
<dbReference type="InterPro" id="IPR009530">
    <property type="entry name" value="DUF1149"/>
</dbReference>
<organism evidence="6 11">
    <name type="scientific">Streptococcus agalactiae</name>
    <dbReference type="NCBI Taxonomy" id="1311"/>
    <lineage>
        <taxon>Bacteria</taxon>
        <taxon>Bacillati</taxon>
        <taxon>Bacillota</taxon>
        <taxon>Bacilli</taxon>
        <taxon>Lactobacillales</taxon>
        <taxon>Streptococcaceae</taxon>
        <taxon>Streptococcus</taxon>
    </lineage>
</organism>
<evidence type="ECO:0000313" key="6">
    <source>
        <dbReference type="EMBL" id="SUN14524.1"/>
    </source>
</evidence>
<dbReference type="Proteomes" id="UP000268870">
    <property type="component" value="Chromosome"/>
</dbReference>
<dbReference type="Proteomes" id="UP000035346">
    <property type="component" value="Unassembled WGS sequence"/>
</dbReference>
<evidence type="ECO:0000313" key="2">
    <source>
        <dbReference type="EMBL" id="KLL35810.1"/>
    </source>
</evidence>
<dbReference type="Proteomes" id="UP000254076">
    <property type="component" value="Unassembled WGS sequence"/>
</dbReference>
<evidence type="ECO:0000313" key="11">
    <source>
        <dbReference type="Proteomes" id="UP000254076"/>
    </source>
</evidence>
<reference evidence="8 9" key="1">
    <citation type="journal article" date="2015" name="PLoS ONE">
        <title>Genomic analysis reveals the molecular basis for capsule loss in the group B streptococcus population.</title>
        <authorList>
            <consortium name="DEVANI Consortium"/>
            <person name="Rosini R."/>
            <person name="Campisi E."/>
            <person name="De Chiara M."/>
            <person name="Tettelin H."/>
            <person name="Rinaudo D."/>
            <person name="Toniolo C."/>
            <person name="Metruccio M."/>
            <person name="Guidotti S."/>
            <person name="Sorensen U.B."/>
            <person name="Kilian M."/>
            <person name="Ramirez M."/>
            <person name="Janulczyk R."/>
            <person name="Donati C."/>
            <person name="Grandi G."/>
            <person name="Margarit I."/>
        </authorList>
    </citation>
    <scope>NUCLEOTIDE SEQUENCE [LARGE SCALE GENOMIC DNA]</scope>
    <source>
        <strain evidence="2 9">DK-B-USS-215</strain>
        <strain evidence="1 8">ES-PW-063</strain>
    </source>
</reference>